<name>A0A8S3R9X4_MYTED</name>
<proteinExistence type="predicted"/>
<dbReference type="AlphaFoldDB" id="A0A8S3R9X4"/>
<gene>
    <name evidence="1" type="ORF">MEDL_19430</name>
</gene>
<dbReference type="Proteomes" id="UP000683360">
    <property type="component" value="Unassembled WGS sequence"/>
</dbReference>
<protein>
    <submittedName>
        <fullName evidence="1">Uncharacterized protein</fullName>
    </submittedName>
</protein>
<accession>A0A8S3R9X4</accession>
<organism evidence="1 2">
    <name type="scientific">Mytilus edulis</name>
    <name type="common">Blue mussel</name>
    <dbReference type="NCBI Taxonomy" id="6550"/>
    <lineage>
        <taxon>Eukaryota</taxon>
        <taxon>Metazoa</taxon>
        <taxon>Spiralia</taxon>
        <taxon>Lophotrochozoa</taxon>
        <taxon>Mollusca</taxon>
        <taxon>Bivalvia</taxon>
        <taxon>Autobranchia</taxon>
        <taxon>Pteriomorphia</taxon>
        <taxon>Mytilida</taxon>
        <taxon>Mytiloidea</taxon>
        <taxon>Mytilidae</taxon>
        <taxon>Mytilinae</taxon>
        <taxon>Mytilus</taxon>
    </lineage>
</organism>
<evidence type="ECO:0000313" key="1">
    <source>
        <dbReference type="EMBL" id="CAG2205013.1"/>
    </source>
</evidence>
<sequence>MMIVDTYFNAEVSSADQFTYKIFQQNALQNMRTDINKEQREILEEMFNASMKSKGKGSTDKHIVASSRTGLDQQVIKFYRIFLKYVFGKEISLSFNIIQGLDWKQEQEKLGKMENWSNSWNQLSLEDKNDYKEKAKEINSEPSEPLNHSKQLLKKICSLIKELADTGVEACLMGVDLNQNMIEMGTPKMCSFIKDNPEIVQKVYLHITNGNQKTNGTDRFEDISELRKKAQDQMNMLFLETSGIPLESSGIPLDNTGMTYSSGIPVELPLKFQWKDAFHWNFE</sequence>
<keyword evidence="2" id="KW-1185">Reference proteome</keyword>
<evidence type="ECO:0000313" key="2">
    <source>
        <dbReference type="Proteomes" id="UP000683360"/>
    </source>
</evidence>
<reference evidence="1" key="1">
    <citation type="submission" date="2021-03" db="EMBL/GenBank/DDBJ databases">
        <authorList>
            <person name="Bekaert M."/>
        </authorList>
    </citation>
    <scope>NUCLEOTIDE SEQUENCE</scope>
</reference>
<dbReference type="EMBL" id="CAJPWZ010001006">
    <property type="protein sequence ID" value="CAG2205013.1"/>
    <property type="molecule type" value="Genomic_DNA"/>
</dbReference>
<comment type="caution">
    <text evidence="1">The sequence shown here is derived from an EMBL/GenBank/DDBJ whole genome shotgun (WGS) entry which is preliminary data.</text>
</comment>